<feature type="binding site" evidence="4">
    <location>
        <position position="177"/>
    </location>
    <ligand>
        <name>NADP(+)</name>
        <dbReference type="ChEBI" id="CHEBI:58349"/>
    </ligand>
</feature>
<comment type="cofactor">
    <cofactor evidence="4">
        <name>NADP(+)</name>
        <dbReference type="ChEBI" id="CHEBI:58349"/>
    </cofactor>
    <text evidence="4">Binds 1 NADP(+) per subunit.</text>
</comment>
<dbReference type="InterPro" id="IPR036291">
    <property type="entry name" value="NAD(P)-bd_dom_sf"/>
</dbReference>
<gene>
    <name evidence="6" type="primary">rfaD</name>
    <name evidence="4" type="synonym">hldD</name>
    <name evidence="6" type="ORF">QEH59_12035</name>
</gene>
<dbReference type="GO" id="GO:0008712">
    <property type="term" value="F:ADP-glyceromanno-heptose 6-epimerase activity"/>
    <property type="evidence" value="ECO:0007669"/>
    <property type="project" value="UniProtKB-EC"/>
</dbReference>
<feature type="active site" description="Proton acceptor" evidence="4">
    <location>
        <position position="149"/>
    </location>
</feature>
<comment type="caution">
    <text evidence="4">Lacks conserved residue(s) required for the propagation of feature annotation.</text>
</comment>
<keyword evidence="2 4" id="KW-0413">Isomerase</keyword>
<dbReference type="Gene3D" id="3.40.50.720">
    <property type="entry name" value="NAD(P)-binding Rossmann-like Domain"/>
    <property type="match status" value="1"/>
</dbReference>
<reference evidence="6 7" key="1">
    <citation type="submission" date="2023-04" db="EMBL/GenBank/DDBJ databases">
        <title>A novel bacteria isolated from coastal sediment.</title>
        <authorList>
            <person name="Liu X.-J."/>
            <person name="Du Z.-J."/>
        </authorList>
    </citation>
    <scope>NUCLEOTIDE SEQUENCE [LARGE SCALE GENOMIC DNA]</scope>
    <source>
        <strain evidence="6 7">SDUM461004</strain>
    </source>
</reference>
<dbReference type="PANTHER" id="PTHR43103">
    <property type="entry name" value="NUCLEOSIDE-DIPHOSPHATE-SUGAR EPIMERASE"/>
    <property type="match status" value="1"/>
</dbReference>
<evidence type="ECO:0000313" key="6">
    <source>
        <dbReference type="EMBL" id="MDQ8195159.1"/>
    </source>
</evidence>
<dbReference type="HAMAP" id="MF_01601">
    <property type="entry name" value="Heptose_epimerase"/>
    <property type="match status" value="1"/>
</dbReference>
<dbReference type="SUPFAM" id="SSF51735">
    <property type="entry name" value="NAD(P)-binding Rossmann-fold domains"/>
    <property type="match status" value="1"/>
</dbReference>
<feature type="binding site" evidence="4">
    <location>
        <position position="176"/>
    </location>
    <ligand>
        <name>substrate</name>
    </ligand>
</feature>
<feature type="binding site" evidence="4">
    <location>
        <begin position="81"/>
        <end position="85"/>
    </location>
    <ligand>
        <name>NADP(+)</name>
        <dbReference type="ChEBI" id="CHEBI:58349"/>
    </ligand>
</feature>
<feature type="binding site" evidence="4">
    <location>
        <position position="153"/>
    </location>
    <ligand>
        <name>NADP(+)</name>
        <dbReference type="ChEBI" id="CHEBI:58349"/>
    </ligand>
</feature>
<keyword evidence="7" id="KW-1185">Reference proteome</keyword>
<feature type="binding site" evidence="4">
    <location>
        <position position="222"/>
    </location>
    <ligand>
        <name>substrate</name>
    </ligand>
</feature>
<feature type="binding site" evidence="4">
    <location>
        <begin position="15"/>
        <end position="16"/>
    </location>
    <ligand>
        <name>NADP(+)</name>
        <dbReference type="ChEBI" id="CHEBI:58349"/>
    </ligand>
</feature>
<keyword evidence="1 4" id="KW-0521">NADP</keyword>
<feature type="binding site" evidence="4">
    <location>
        <position position="98"/>
    </location>
    <ligand>
        <name>NADP(+)</name>
        <dbReference type="ChEBI" id="CHEBI:58349"/>
    </ligand>
</feature>
<name>A0ABU1AK11_9BACT</name>
<comment type="domain">
    <text evidence="4">Contains a large N-terminal NADP-binding domain, and a smaller C-terminal substrate-binding domain.</text>
</comment>
<comment type="function">
    <text evidence="4">Catalyzes the interconversion between ADP-D-glycero-beta-D-manno-heptose and ADP-L-glycero-beta-D-manno-heptose via an epimerization at carbon 6 of the heptose.</text>
</comment>
<feature type="binding site" evidence="4">
    <location>
        <position position="194"/>
    </location>
    <ligand>
        <name>substrate</name>
    </ligand>
</feature>
<feature type="binding site" evidence="4">
    <location>
        <position position="43"/>
    </location>
    <ligand>
        <name>NADP(+)</name>
        <dbReference type="ChEBI" id="CHEBI:58349"/>
    </ligand>
</feature>
<keyword evidence="3 4" id="KW-0119">Carbohydrate metabolism</keyword>
<comment type="similarity">
    <text evidence="4">Belongs to the NAD(P)-dependent epimerase/dehydratase family. HldD subfamily.</text>
</comment>
<evidence type="ECO:0000256" key="1">
    <source>
        <dbReference type="ARBA" id="ARBA00022857"/>
    </source>
</evidence>
<organism evidence="6 7">
    <name type="scientific">Thalassobacterium sedimentorum</name>
    <dbReference type="NCBI Taxonomy" id="3041258"/>
    <lineage>
        <taxon>Bacteria</taxon>
        <taxon>Pseudomonadati</taxon>
        <taxon>Verrucomicrobiota</taxon>
        <taxon>Opitutia</taxon>
        <taxon>Puniceicoccales</taxon>
        <taxon>Coraliomargaritaceae</taxon>
        <taxon>Thalassobacterium</taxon>
    </lineage>
</organism>
<dbReference type="Pfam" id="PF01370">
    <property type="entry name" value="Epimerase"/>
    <property type="match status" value="1"/>
</dbReference>
<dbReference type="InterPro" id="IPR011912">
    <property type="entry name" value="Heptose_epim"/>
</dbReference>
<sequence length="334" mass="37327">MSTGKYTLVTGGAGFIGSALIHALNQAGNSDIVVSDILGMDEKFKNLVSLRYADYIEADDLIELAEDEPEYFDQFDTIYHLGACSATTERDASYLIHNNYEYTKILASLAIQKGIRFVYASSAATYGDGSQGMDDTLEDLHTLRPLNMYGYSKHMFDCYAQRMGWLDQIVGLKYYNVYGPNEGHKGDMRSLVNKAYEQVTDTGEIGLFKSYHPDYTDGNQMRDFLYVKDAVAMTLHLGNTPTANGLFNLGTGEANTWNTLAEAIFAALNLEPNIKYIEMPEQLKGKYQYYTCANTDKLKSTGYDTSACFTLQDAVKDYVQNYLVPGKHLGQEEV</sequence>
<dbReference type="Gene3D" id="3.90.25.10">
    <property type="entry name" value="UDP-galactose 4-epimerase, domain 1"/>
    <property type="match status" value="1"/>
</dbReference>
<comment type="pathway">
    <text evidence="4">Nucleotide-sugar biosynthesis; ADP-L-glycero-beta-D-manno-heptose biosynthesis; ADP-L-glycero-beta-D-manno-heptose from D-glycero-beta-D-manno-heptose 7-phosphate: step 4/4.</text>
</comment>
<comment type="catalytic activity">
    <reaction evidence="4">
        <text>ADP-D-glycero-beta-D-manno-heptose = ADP-L-glycero-beta-D-manno-heptose</text>
        <dbReference type="Rhea" id="RHEA:17577"/>
        <dbReference type="ChEBI" id="CHEBI:59967"/>
        <dbReference type="ChEBI" id="CHEBI:61506"/>
        <dbReference type="EC" id="5.1.3.20"/>
    </reaction>
</comment>
<evidence type="ECO:0000259" key="5">
    <source>
        <dbReference type="Pfam" id="PF01370"/>
    </source>
</evidence>
<feature type="binding site" evidence="4">
    <location>
        <begin position="208"/>
        <end position="211"/>
    </location>
    <ligand>
        <name>substrate</name>
    </ligand>
</feature>
<dbReference type="PANTHER" id="PTHR43103:SF3">
    <property type="entry name" value="ADP-L-GLYCERO-D-MANNO-HEPTOSE-6-EPIMERASE"/>
    <property type="match status" value="1"/>
</dbReference>
<evidence type="ECO:0000313" key="7">
    <source>
        <dbReference type="Proteomes" id="UP001243717"/>
    </source>
</evidence>
<dbReference type="RefSeq" id="WP_308985618.1">
    <property type="nucleotide sequence ID" value="NZ_JARXIC010000018.1"/>
</dbReference>
<comment type="caution">
    <text evidence="6">The sequence shown here is derived from an EMBL/GenBank/DDBJ whole genome shotgun (WGS) entry which is preliminary data.</text>
</comment>
<feature type="binding site" evidence="4">
    <location>
        <position position="187"/>
    </location>
    <ligand>
        <name>substrate</name>
    </ligand>
</feature>
<protein>
    <recommendedName>
        <fullName evidence="4">ADP-L-glycero-D-manno-heptose-6-epimerase</fullName>
        <ecNumber evidence="4">5.1.3.20</ecNumber>
    </recommendedName>
    <alternativeName>
        <fullName evidence="4">ADP-L-glycero-beta-D-manno-heptose-6-epimerase</fullName>
        <shortName evidence="4">ADP-glyceromanno-heptose 6-epimerase</shortName>
        <shortName evidence="4">ADP-hep 6-epimerase</shortName>
        <shortName evidence="4">AGME</shortName>
    </alternativeName>
</protein>
<feature type="active site" description="Proton acceptor" evidence="4">
    <location>
        <position position="185"/>
    </location>
</feature>
<dbReference type="EMBL" id="JARXIC010000018">
    <property type="protein sequence ID" value="MDQ8195159.1"/>
    <property type="molecule type" value="Genomic_DNA"/>
</dbReference>
<dbReference type="NCBIfam" id="TIGR02197">
    <property type="entry name" value="heptose_epim"/>
    <property type="match status" value="1"/>
</dbReference>
<feature type="binding site" evidence="4">
    <location>
        <position position="185"/>
    </location>
    <ligand>
        <name>NADP(+)</name>
        <dbReference type="ChEBI" id="CHEBI:58349"/>
    </ligand>
</feature>
<evidence type="ECO:0000256" key="3">
    <source>
        <dbReference type="ARBA" id="ARBA00023277"/>
    </source>
</evidence>
<evidence type="ECO:0000256" key="2">
    <source>
        <dbReference type="ARBA" id="ARBA00023235"/>
    </source>
</evidence>
<evidence type="ECO:0000256" key="4">
    <source>
        <dbReference type="HAMAP-Rule" id="MF_01601"/>
    </source>
</evidence>
<dbReference type="CDD" id="cd05248">
    <property type="entry name" value="ADP_GME_SDR_e"/>
    <property type="match status" value="1"/>
</dbReference>
<feature type="domain" description="NAD-dependent epimerase/dehydratase" evidence="5">
    <location>
        <begin position="8"/>
        <end position="250"/>
    </location>
</feature>
<comment type="subunit">
    <text evidence="4">Homopentamer.</text>
</comment>
<feature type="binding site" evidence="4">
    <location>
        <position position="287"/>
    </location>
    <ligand>
        <name>substrate</name>
    </ligand>
</feature>
<feature type="binding site" evidence="4">
    <location>
        <begin position="36"/>
        <end position="37"/>
    </location>
    <ligand>
        <name>NADP(+)</name>
        <dbReference type="ChEBI" id="CHEBI:58349"/>
    </ligand>
</feature>
<accession>A0ABU1AK11</accession>
<dbReference type="InterPro" id="IPR001509">
    <property type="entry name" value="Epimerase_deHydtase"/>
</dbReference>
<dbReference type="Proteomes" id="UP001243717">
    <property type="component" value="Unassembled WGS sequence"/>
</dbReference>
<dbReference type="EC" id="5.1.3.20" evidence="4"/>
<proteinExistence type="inferred from homology"/>